<feature type="compositionally biased region" description="Acidic residues" evidence="1">
    <location>
        <begin position="388"/>
        <end position="397"/>
    </location>
</feature>
<name>A0A1V6PPQ8_PENDC</name>
<evidence type="ECO:0000313" key="3">
    <source>
        <dbReference type="Proteomes" id="UP000191522"/>
    </source>
</evidence>
<protein>
    <recommendedName>
        <fullName evidence="4">BTB domain-containing protein</fullName>
    </recommendedName>
</protein>
<comment type="caution">
    <text evidence="2">The sequence shown here is derived from an EMBL/GenBank/DDBJ whole genome shotgun (WGS) entry which is preliminary data.</text>
</comment>
<dbReference type="EMBL" id="MDYL01000001">
    <property type="protein sequence ID" value="OQD78526.1"/>
    <property type="molecule type" value="Genomic_DNA"/>
</dbReference>
<dbReference type="Proteomes" id="UP000191522">
    <property type="component" value="Unassembled WGS sequence"/>
</dbReference>
<proteinExistence type="predicted"/>
<evidence type="ECO:0008006" key="4">
    <source>
        <dbReference type="Google" id="ProtNLM"/>
    </source>
</evidence>
<feature type="compositionally biased region" description="Low complexity" evidence="1">
    <location>
        <begin position="35"/>
        <end position="48"/>
    </location>
</feature>
<feature type="region of interest" description="Disordered" evidence="1">
    <location>
        <begin position="28"/>
        <end position="53"/>
    </location>
</feature>
<dbReference type="OrthoDB" id="5398371at2759"/>
<evidence type="ECO:0000313" key="2">
    <source>
        <dbReference type="EMBL" id="OQD78526.1"/>
    </source>
</evidence>
<reference evidence="3" key="1">
    <citation type="journal article" date="2017" name="Nat. Microbiol.">
        <title>Global analysis of biosynthetic gene clusters reveals vast potential of secondary metabolite production in Penicillium species.</title>
        <authorList>
            <person name="Nielsen J.C."/>
            <person name="Grijseels S."/>
            <person name="Prigent S."/>
            <person name="Ji B."/>
            <person name="Dainat J."/>
            <person name="Nielsen K.F."/>
            <person name="Frisvad J.C."/>
            <person name="Workman M."/>
            <person name="Nielsen J."/>
        </authorList>
    </citation>
    <scope>NUCLEOTIDE SEQUENCE [LARGE SCALE GENOMIC DNA]</scope>
    <source>
        <strain evidence="3">IBT 11843</strain>
    </source>
</reference>
<organism evidence="2 3">
    <name type="scientific">Penicillium decumbens</name>
    <dbReference type="NCBI Taxonomy" id="69771"/>
    <lineage>
        <taxon>Eukaryota</taxon>
        <taxon>Fungi</taxon>
        <taxon>Dikarya</taxon>
        <taxon>Ascomycota</taxon>
        <taxon>Pezizomycotina</taxon>
        <taxon>Eurotiomycetes</taxon>
        <taxon>Eurotiomycetidae</taxon>
        <taxon>Eurotiales</taxon>
        <taxon>Aspergillaceae</taxon>
        <taxon>Penicillium</taxon>
    </lineage>
</organism>
<sequence length="531" mass="59587">MNSDYPPLPHPGRQSIPFVAEDTQALSDEMKNKMSSPSRVSRNGSSSPTVISPDGDMIIEYAESPSTDSRRWQVSSKALMRNSPYFQALLDPNKFAEGRFLAEYKQRQAQGVVGLSSNTNLDSSLDALRLDLPVVKISATHLTKLCGAEAIELFLRILCADGLSQDKKVIFESELRVTSPSIVERMIEIAESLNSPDIVRDTLKRVWYVFGRTKISLNKFNPALLKSTEDRVRQIIVIAAFIGETTIAKIMMHTLVVMGSKYWDNGPEPPTTNCLRWRYLGKGIEEELYYRRQCVMNTITDLQAHFLRIYGGLGEISATQDARPTPSRATLGTSFSTSTYHREYQCRAGFGNGSQCDLFHLGQMIRFLALRSKSIFLGSTLIDPEFGMDDGEADDGVENGAATPTPTSSGPPSDIISLFASMKQYPDYQVDPNHQGCGVRRRFLPVLEGIEKYILNPRGLLGIDLQEWEDNARRPQIQWSSKMNHKNHVVDIRFEKIVCIHMPAEFSLARAASQEEDAKLLFTAKKRNWES</sequence>
<dbReference type="OMA" id="ACDAFHL"/>
<keyword evidence="3" id="KW-1185">Reference proteome</keyword>
<accession>A0A1V6PPQ8</accession>
<dbReference type="AlphaFoldDB" id="A0A1V6PPQ8"/>
<gene>
    <name evidence="2" type="ORF">PENDEC_c001G06506</name>
</gene>
<evidence type="ECO:0000256" key="1">
    <source>
        <dbReference type="SAM" id="MobiDB-lite"/>
    </source>
</evidence>
<feature type="region of interest" description="Disordered" evidence="1">
    <location>
        <begin position="388"/>
        <end position="412"/>
    </location>
</feature>
<feature type="compositionally biased region" description="Low complexity" evidence="1">
    <location>
        <begin position="400"/>
        <end position="412"/>
    </location>
</feature>